<dbReference type="PANTHER" id="PTHR46494">
    <property type="entry name" value="CORA FAMILY METAL ION TRANSPORTER (EUROFUNG)"/>
    <property type="match status" value="1"/>
</dbReference>
<proteinExistence type="inferred from homology"/>
<sequence length="413" mass="46265">MSTPSSIRIFHIVGNEASELAAVPYELPDKGFLWLACTRGYFSEQLGSLQLALQKLSGAPLVDLHVSDLLNAQLPSHYDYTSQYDLLVIRRLASTPSQAGTAALAAARRTAAAKPINEAPHISTIPVGFAAWERVLLSVHPEDCTVRDAYARRLLQFAKAGAPAPQDASAPDLGQISHATQERLAREDKAFRNPGSSPTPGGLQPIRLPMSPADLMMRVVNIIVDNYLDLRRELSRHLDQWQSALLSPRKRIANWQALLEARLSLHQLDEICEDQRAAVQDWVDALETWPQPEAPSAQRELEALKVRSRDVLEHIERVVHHVRRLEQSTETAVQMHFSVQSNRANDIMRTLTTITAIFLPLNLIAAIFGMNFEFIPLIHKEDGFWWAMGVMAFITVALIGFFSYKRYLTRTGR</sequence>
<dbReference type="SUPFAM" id="SSF143865">
    <property type="entry name" value="CorA soluble domain-like"/>
    <property type="match status" value="1"/>
</dbReference>
<gene>
    <name evidence="10" type="ORF">N4T19_14905</name>
</gene>
<evidence type="ECO:0000256" key="9">
    <source>
        <dbReference type="SAM" id="Phobius"/>
    </source>
</evidence>
<accession>A0ABY5ZW75</accession>
<evidence type="ECO:0000256" key="2">
    <source>
        <dbReference type="ARBA" id="ARBA00009765"/>
    </source>
</evidence>
<evidence type="ECO:0000256" key="3">
    <source>
        <dbReference type="ARBA" id="ARBA00022448"/>
    </source>
</evidence>
<dbReference type="SUPFAM" id="SSF144083">
    <property type="entry name" value="Magnesium transport protein CorA, transmembrane region"/>
    <property type="match status" value="1"/>
</dbReference>
<evidence type="ECO:0000256" key="6">
    <source>
        <dbReference type="ARBA" id="ARBA00022989"/>
    </source>
</evidence>
<dbReference type="InterPro" id="IPR045861">
    <property type="entry name" value="CorA_cytoplasmic_dom"/>
</dbReference>
<evidence type="ECO:0000256" key="5">
    <source>
        <dbReference type="ARBA" id="ARBA00022692"/>
    </source>
</evidence>
<feature type="region of interest" description="Disordered" evidence="8">
    <location>
        <begin position="188"/>
        <end position="207"/>
    </location>
</feature>
<dbReference type="EMBL" id="CP104377">
    <property type="protein sequence ID" value="UXC16997.1"/>
    <property type="molecule type" value="Genomic_DNA"/>
</dbReference>
<evidence type="ECO:0000313" key="10">
    <source>
        <dbReference type="EMBL" id="UXC16997.1"/>
    </source>
</evidence>
<dbReference type="PANTHER" id="PTHR46494:SF1">
    <property type="entry name" value="CORA FAMILY METAL ION TRANSPORTER (EUROFUNG)"/>
    <property type="match status" value="1"/>
</dbReference>
<dbReference type="InterPro" id="IPR045863">
    <property type="entry name" value="CorA_TM1_TM2"/>
</dbReference>
<keyword evidence="6 9" id="KW-1133">Transmembrane helix</keyword>
<keyword evidence="4" id="KW-1003">Cell membrane</keyword>
<dbReference type="CDD" id="cd12822">
    <property type="entry name" value="TmCorA-like"/>
    <property type="match status" value="1"/>
</dbReference>
<dbReference type="Proteomes" id="UP001058290">
    <property type="component" value="Chromosome"/>
</dbReference>
<reference evidence="10" key="1">
    <citation type="submission" date="2022-09" db="EMBL/GenBank/DDBJ databases">
        <title>Bacterial diversity in gut of crayfish and pufferfish.</title>
        <authorList>
            <person name="Huang Y."/>
        </authorList>
    </citation>
    <scope>NUCLEOTIDE SEQUENCE</scope>
    <source>
        <strain evidence="10">PR12</strain>
    </source>
</reference>
<dbReference type="Pfam" id="PF01544">
    <property type="entry name" value="CorA"/>
    <property type="match status" value="1"/>
</dbReference>
<name>A0ABY5ZW75_9BURK</name>
<comment type="similarity">
    <text evidence="2">Belongs to the CorA metal ion transporter (MIT) (TC 1.A.35) family.</text>
</comment>
<evidence type="ECO:0000256" key="1">
    <source>
        <dbReference type="ARBA" id="ARBA00004651"/>
    </source>
</evidence>
<dbReference type="Gene3D" id="1.20.58.340">
    <property type="entry name" value="Magnesium transport protein CorA, transmembrane region"/>
    <property type="match status" value="2"/>
</dbReference>
<keyword evidence="3" id="KW-0813">Transport</keyword>
<evidence type="ECO:0000256" key="8">
    <source>
        <dbReference type="SAM" id="MobiDB-lite"/>
    </source>
</evidence>
<comment type="subcellular location">
    <subcellularLocation>
        <location evidence="1">Cell membrane</location>
        <topology evidence="1">Multi-pass membrane protein</topology>
    </subcellularLocation>
</comment>
<protein>
    <submittedName>
        <fullName evidence="10">Magnesium transporter CorA family protein</fullName>
    </submittedName>
</protein>
<dbReference type="InterPro" id="IPR002523">
    <property type="entry name" value="MgTranspt_CorA/ZnTranspt_ZntB"/>
</dbReference>
<evidence type="ECO:0000256" key="4">
    <source>
        <dbReference type="ARBA" id="ARBA00022475"/>
    </source>
</evidence>
<keyword evidence="7 9" id="KW-0472">Membrane</keyword>
<keyword evidence="11" id="KW-1185">Reference proteome</keyword>
<feature type="transmembrane region" description="Helical" evidence="9">
    <location>
        <begin position="351"/>
        <end position="372"/>
    </location>
</feature>
<keyword evidence="5 9" id="KW-0812">Transmembrane</keyword>
<feature type="transmembrane region" description="Helical" evidence="9">
    <location>
        <begin position="384"/>
        <end position="404"/>
    </location>
</feature>
<organism evidence="10 11">
    <name type="scientific">Comamonas squillarum</name>
    <dbReference type="NCBI Taxonomy" id="2977320"/>
    <lineage>
        <taxon>Bacteria</taxon>
        <taxon>Pseudomonadati</taxon>
        <taxon>Pseudomonadota</taxon>
        <taxon>Betaproteobacteria</taxon>
        <taxon>Burkholderiales</taxon>
        <taxon>Comamonadaceae</taxon>
        <taxon>Comamonas</taxon>
    </lineage>
</organism>
<evidence type="ECO:0000313" key="11">
    <source>
        <dbReference type="Proteomes" id="UP001058290"/>
    </source>
</evidence>
<evidence type="ECO:0000256" key="7">
    <source>
        <dbReference type="ARBA" id="ARBA00023136"/>
    </source>
</evidence>